<dbReference type="Gene3D" id="1.10.3290.10">
    <property type="entry name" value="Fido-like domain"/>
    <property type="match status" value="1"/>
</dbReference>
<reference evidence="1" key="1">
    <citation type="submission" date="2022-05" db="EMBL/GenBank/DDBJ databases">
        <title>Alysiella filiformis genome sequencing.</title>
        <authorList>
            <person name="Viehboeck T."/>
        </authorList>
    </citation>
    <scope>NUCLEOTIDE SEQUENCE</scope>
    <source>
        <strain evidence="1">DSM 2580</strain>
    </source>
</reference>
<dbReference type="Proteomes" id="UP001056819">
    <property type="component" value="Chromosome"/>
</dbReference>
<accession>A0AAE9HS85</accession>
<sequence>MCRSDLTPSMLFNVAEQQYLHRLSQRLPLSVLLSSARNQEEIGMDFVYHSARLSGSRYDWHDTLTLLKNGRTAAKPFADAVMLLNLWRSYQYLLSCFDAKHTSIQDFIINSHALITQDLPPHQQDKPVSHHSAYPAAELNRLMTEEQKLHNPFDRALYCYNYLADGNRFPYGSKRTARHTTAFVLMNAGLFPCVFWADGNQDDAESFGCDVENNNSSNSRNAFIHAYKQTVARYEPKPAPECRRAA</sequence>
<dbReference type="RefSeq" id="WP_182078449.1">
    <property type="nucleotide sequence ID" value="NZ_CP097501.1"/>
</dbReference>
<evidence type="ECO:0000313" key="1">
    <source>
        <dbReference type="EMBL" id="URD66739.1"/>
    </source>
</evidence>
<dbReference type="AlphaFoldDB" id="A0AAE9HS85"/>
<organism evidence="1 2">
    <name type="scientific">Conchiformibius steedae DSM 2580</name>
    <dbReference type="NCBI Taxonomy" id="1121352"/>
    <lineage>
        <taxon>Bacteria</taxon>
        <taxon>Pseudomonadati</taxon>
        <taxon>Pseudomonadota</taxon>
        <taxon>Betaproteobacteria</taxon>
        <taxon>Neisseriales</taxon>
        <taxon>Neisseriaceae</taxon>
        <taxon>Conchiformibius</taxon>
    </lineage>
</organism>
<evidence type="ECO:0000313" key="2">
    <source>
        <dbReference type="Proteomes" id="UP001056819"/>
    </source>
</evidence>
<dbReference type="EMBL" id="CP097501">
    <property type="protein sequence ID" value="URD66739.1"/>
    <property type="molecule type" value="Genomic_DNA"/>
</dbReference>
<proteinExistence type="predicted"/>
<dbReference type="InterPro" id="IPR036597">
    <property type="entry name" value="Fido-like_dom_sf"/>
</dbReference>
<name>A0AAE9HS85_9NEIS</name>
<gene>
    <name evidence="1" type="ORF">LNQ82_05745</name>
</gene>
<protein>
    <submittedName>
        <fullName evidence="1">Fic family protein</fullName>
    </submittedName>
</protein>